<sequence>MKLELEAMELNQTRSLVPLPTGKHTVGCKWVFKNKYNSDGSLERHKARLVAQGFTQQEGLDYFDTFSPVAKTVSVKVMLALAARNKWHLVQLEVNNAFLNGDLFEEVYMELPLGYNLIKPLKQGEKLVCKLHKSIYGLKQASRQWNCKFSHALIQYGFIQSKADYSIFTKGSGDKFIALLVYADNIVIFGPNIQVISELKEFLHSQFKLKDLGCLKFFLGIEIARGSTGITISQRNYTLQLIEDAGYLNCKPANSPMDSKINLSAHDGDLLSDASHYRKLIGRLIYLTLTRPDITFAVHKLSQYMSQPRLSHLKAVHHLLRYLKGSPGQGLHFPSYLPSDSESTVKIRAFSDAN</sequence>
<dbReference type="OrthoDB" id="1711174at2759"/>
<evidence type="ECO:0000313" key="3">
    <source>
        <dbReference type="Proteomes" id="UP000594638"/>
    </source>
</evidence>
<proteinExistence type="predicted"/>
<evidence type="ECO:0000259" key="1">
    <source>
        <dbReference type="Pfam" id="PF07727"/>
    </source>
</evidence>
<gene>
    <name evidence="2" type="ORF">OLEA9_A075851</name>
</gene>
<accession>A0A8S0UYS1</accession>
<dbReference type="Proteomes" id="UP000594638">
    <property type="component" value="Unassembled WGS sequence"/>
</dbReference>
<organism evidence="2 3">
    <name type="scientific">Olea europaea subsp. europaea</name>
    <dbReference type="NCBI Taxonomy" id="158383"/>
    <lineage>
        <taxon>Eukaryota</taxon>
        <taxon>Viridiplantae</taxon>
        <taxon>Streptophyta</taxon>
        <taxon>Embryophyta</taxon>
        <taxon>Tracheophyta</taxon>
        <taxon>Spermatophyta</taxon>
        <taxon>Magnoliopsida</taxon>
        <taxon>eudicotyledons</taxon>
        <taxon>Gunneridae</taxon>
        <taxon>Pentapetalae</taxon>
        <taxon>asterids</taxon>
        <taxon>lamiids</taxon>
        <taxon>Lamiales</taxon>
        <taxon>Oleaceae</taxon>
        <taxon>Oleeae</taxon>
        <taxon>Olea</taxon>
    </lineage>
</organism>
<keyword evidence="3" id="KW-1185">Reference proteome</keyword>
<dbReference type="Pfam" id="PF07727">
    <property type="entry name" value="RVT_2"/>
    <property type="match status" value="1"/>
</dbReference>
<dbReference type="EMBL" id="CACTIH010009092">
    <property type="protein sequence ID" value="CAA3023562.1"/>
    <property type="molecule type" value="Genomic_DNA"/>
</dbReference>
<dbReference type="AlphaFoldDB" id="A0A8S0UYS1"/>
<feature type="domain" description="Reverse transcriptase Ty1/copia-type" evidence="1">
    <location>
        <begin position="11"/>
        <end position="257"/>
    </location>
</feature>
<dbReference type="InterPro" id="IPR043502">
    <property type="entry name" value="DNA/RNA_pol_sf"/>
</dbReference>
<dbReference type="PANTHER" id="PTHR11439">
    <property type="entry name" value="GAG-POL-RELATED RETROTRANSPOSON"/>
    <property type="match status" value="1"/>
</dbReference>
<reference evidence="2 3" key="1">
    <citation type="submission" date="2019-12" db="EMBL/GenBank/DDBJ databases">
        <authorList>
            <person name="Alioto T."/>
            <person name="Alioto T."/>
            <person name="Gomez Garrido J."/>
        </authorList>
    </citation>
    <scope>NUCLEOTIDE SEQUENCE [LARGE SCALE GENOMIC DNA]</scope>
</reference>
<name>A0A8S0UYS1_OLEEU</name>
<dbReference type="InterPro" id="IPR013103">
    <property type="entry name" value="RVT_2"/>
</dbReference>
<comment type="caution">
    <text evidence="2">The sequence shown here is derived from an EMBL/GenBank/DDBJ whole genome shotgun (WGS) entry which is preliminary data.</text>
</comment>
<dbReference type="Gramene" id="OE9A075851T1">
    <property type="protein sequence ID" value="OE9A075851C1"/>
    <property type="gene ID" value="OE9A075851"/>
</dbReference>
<protein>
    <recommendedName>
        <fullName evidence="1">Reverse transcriptase Ty1/copia-type domain-containing protein</fullName>
    </recommendedName>
</protein>
<evidence type="ECO:0000313" key="2">
    <source>
        <dbReference type="EMBL" id="CAA3023562.1"/>
    </source>
</evidence>
<dbReference type="PANTHER" id="PTHR11439:SF470">
    <property type="entry name" value="CYSTEINE-RICH RLK (RECEPTOR-LIKE PROTEIN KINASE) 8"/>
    <property type="match status" value="1"/>
</dbReference>
<dbReference type="SUPFAM" id="SSF56672">
    <property type="entry name" value="DNA/RNA polymerases"/>
    <property type="match status" value="1"/>
</dbReference>